<dbReference type="Pfam" id="PF00117">
    <property type="entry name" value="GATase"/>
    <property type="match status" value="1"/>
</dbReference>
<dbReference type="PROSITE" id="PS51273">
    <property type="entry name" value="GATASE_TYPE_1"/>
    <property type="match status" value="1"/>
</dbReference>
<dbReference type="PANTHER" id="PTHR42695:SF5">
    <property type="entry name" value="GLUTAMINE AMIDOTRANSFERASE YLR126C-RELATED"/>
    <property type="match status" value="1"/>
</dbReference>
<name>A0ABW2C0T6_9PSEU</name>
<dbReference type="CDD" id="cd01741">
    <property type="entry name" value="GATase1_1"/>
    <property type="match status" value="1"/>
</dbReference>
<comment type="caution">
    <text evidence="2">The sequence shown here is derived from an EMBL/GenBank/DDBJ whole genome shotgun (WGS) entry which is preliminary data.</text>
</comment>
<dbReference type="InterPro" id="IPR044992">
    <property type="entry name" value="ChyE-like"/>
</dbReference>
<dbReference type="Gene3D" id="3.40.50.880">
    <property type="match status" value="1"/>
</dbReference>
<organism evidence="2 3">
    <name type="scientific">Haloechinothrix salitolerans</name>
    <dbReference type="NCBI Taxonomy" id="926830"/>
    <lineage>
        <taxon>Bacteria</taxon>
        <taxon>Bacillati</taxon>
        <taxon>Actinomycetota</taxon>
        <taxon>Actinomycetes</taxon>
        <taxon>Pseudonocardiales</taxon>
        <taxon>Pseudonocardiaceae</taxon>
        <taxon>Haloechinothrix</taxon>
    </lineage>
</organism>
<dbReference type="SUPFAM" id="SSF52317">
    <property type="entry name" value="Class I glutamine amidotransferase-like"/>
    <property type="match status" value="1"/>
</dbReference>
<sequence length="242" mass="26191">MGDNGTARVLFVQHQDDCPPGHVGDRVRQRGAEVEVVRVRAARLPDPTNFDLIVPLGCYDSAYDESLPYLGREWDLLAVAVASDVPVFGICFGAQLLSRVLGGEVRPAPDGPEIGWIEIDTADTASGDTTSRTGDTVGPGPWLVWHLDVMTPPPDGRELAWSSVGTQAFSHGKHLGVQFHPEATVESALSWAEHHRDLLPAAGTSYDEITAATRRLAADAPRRAYELTDRVLDRALRRGGVP</sequence>
<evidence type="ECO:0000313" key="3">
    <source>
        <dbReference type="Proteomes" id="UP001596337"/>
    </source>
</evidence>
<dbReference type="PANTHER" id="PTHR42695">
    <property type="entry name" value="GLUTAMINE AMIDOTRANSFERASE YLR126C-RELATED"/>
    <property type="match status" value="1"/>
</dbReference>
<feature type="domain" description="Glutamine amidotransferase" evidence="1">
    <location>
        <begin position="25"/>
        <end position="185"/>
    </location>
</feature>
<keyword evidence="2" id="KW-0315">Glutamine amidotransferase</keyword>
<dbReference type="RefSeq" id="WP_345404638.1">
    <property type="nucleotide sequence ID" value="NZ_BAABLA010000118.1"/>
</dbReference>
<keyword evidence="3" id="KW-1185">Reference proteome</keyword>
<dbReference type="EMBL" id="JBHSXX010000001">
    <property type="protein sequence ID" value="MFC6868098.1"/>
    <property type="molecule type" value="Genomic_DNA"/>
</dbReference>
<gene>
    <name evidence="2" type="ORF">ACFQGD_13200</name>
</gene>
<accession>A0ABW2C0T6</accession>
<evidence type="ECO:0000313" key="2">
    <source>
        <dbReference type="EMBL" id="MFC6868098.1"/>
    </source>
</evidence>
<protein>
    <submittedName>
        <fullName evidence="2">Type 1 glutamine amidotransferase</fullName>
    </submittedName>
</protein>
<reference evidence="3" key="1">
    <citation type="journal article" date="2019" name="Int. J. Syst. Evol. Microbiol.">
        <title>The Global Catalogue of Microorganisms (GCM) 10K type strain sequencing project: providing services to taxonomists for standard genome sequencing and annotation.</title>
        <authorList>
            <consortium name="The Broad Institute Genomics Platform"/>
            <consortium name="The Broad Institute Genome Sequencing Center for Infectious Disease"/>
            <person name="Wu L."/>
            <person name="Ma J."/>
        </authorList>
    </citation>
    <scope>NUCLEOTIDE SEQUENCE [LARGE SCALE GENOMIC DNA]</scope>
    <source>
        <strain evidence="3">KCTC 32255</strain>
    </source>
</reference>
<dbReference type="InterPro" id="IPR029062">
    <property type="entry name" value="Class_I_gatase-like"/>
</dbReference>
<proteinExistence type="predicted"/>
<dbReference type="InterPro" id="IPR017926">
    <property type="entry name" value="GATASE"/>
</dbReference>
<dbReference type="Proteomes" id="UP001596337">
    <property type="component" value="Unassembled WGS sequence"/>
</dbReference>
<evidence type="ECO:0000259" key="1">
    <source>
        <dbReference type="Pfam" id="PF00117"/>
    </source>
</evidence>